<dbReference type="AlphaFoldDB" id="A0A5S9F6J6"/>
<organism evidence="2 3">
    <name type="scientific">Uabimicrobium amorphum</name>
    <dbReference type="NCBI Taxonomy" id="2596890"/>
    <lineage>
        <taxon>Bacteria</taxon>
        <taxon>Pseudomonadati</taxon>
        <taxon>Planctomycetota</taxon>
        <taxon>Candidatus Uabimicrobiia</taxon>
        <taxon>Candidatus Uabimicrobiales</taxon>
        <taxon>Candidatus Uabimicrobiaceae</taxon>
        <taxon>Candidatus Uabimicrobium</taxon>
    </lineage>
</organism>
<proteinExistence type="predicted"/>
<dbReference type="Proteomes" id="UP000326354">
    <property type="component" value="Chromosome"/>
</dbReference>
<dbReference type="EMBL" id="AP019860">
    <property type="protein sequence ID" value="BBM86674.1"/>
    <property type="molecule type" value="Genomic_DNA"/>
</dbReference>
<protein>
    <submittedName>
        <fullName evidence="2">Uncharacterized protein</fullName>
    </submittedName>
</protein>
<feature type="transmembrane region" description="Helical" evidence="1">
    <location>
        <begin position="365"/>
        <end position="389"/>
    </location>
</feature>
<keyword evidence="1" id="KW-0472">Membrane</keyword>
<sequence>MKKFENSFSEQDLAIAGQRQDFLYCCLVLFFKRTVILAVGLFCLTVLVLYSRYHGVISDQDGIKKISQHAEVVKKALEESDAKIQEKRKSLKKAKKATPQVPGDIKKAQDELDAALKADNLIKDIKDIETTGDSLFTQENLTTSTVKKYSEKIMNIDNDVRDRLQSTLETLEQPELDATQLEEHLKKVSLVKNAQKSFEKMQKIASVIPLETSRSFKQEKYYFSFMVSLQEAYNEWRPQTALTAIFSSILLLIIWVFMIAAILFIPFFIFFVDKSFKRFPSGEFKGFRRFQFYAAVILPFVIFAFIIAWRAHDIDPEMLSFLQNTSLLTLVTSAVVISCCIWAINELIPVTFRFSLFSVMLYSSLLLLFVGNPVALYVMIFGILLYSIFGMEQFEKVVHGLVTYDMDPVEEAGAAASAEPAESAA</sequence>
<dbReference type="RefSeq" id="WP_151970720.1">
    <property type="nucleotide sequence ID" value="NZ_AP019860.1"/>
</dbReference>
<name>A0A5S9F6J6_UABAM</name>
<evidence type="ECO:0000256" key="1">
    <source>
        <dbReference type="SAM" id="Phobius"/>
    </source>
</evidence>
<evidence type="ECO:0000313" key="3">
    <source>
        <dbReference type="Proteomes" id="UP000326354"/>
    </source>
</evidence>
<gene>
    <name evidence="2" type="ORF">UABAM_05060</name>
</gene>
<keyword evidence="1" id="KW-0812">Transmembrane</keyword>
<keyword evidence="3" id="KW-1185">Reference proteome</keyword>
<feature type="transmembrane region" description="Helical" evidence="1">
    <location>
        <begin position="321"/>
        <end position="344"/>
    </location>
</feature>
<evidence type="ECO:0000313" key="2">
    <source>
        <dbReference type="EMBL" id="BBM86674.1"/>
    </source>
</evidence>
<feature type="transmembrane region" description="Helical" evidence="1">
    <location>
        <begin position="21"/>
        <end position="50"/>
    </location>
</feature>
<accession>A0A5S9F6J6</accession>
<feature type="transmembrane region" description="Helical" evidence="1">
    <location>
        <begin position="244"/>
        <end position="271"/>
    </location>
</feature>
<reference evidence="2 3" key="1">
    <citation type="submission" date="2019-08" db="EMBL/GenBank/DDBJ databases">
        <title>Complete genome sequence of Candidatus Uab amorphum.</title>
        <authorList>
            <person name="Shiratori T."/>
            <person name="Suzuki S."/>
            <person name="Kakizawa Y."/>
            <person name="Ishida K."/>
        </authorList>
    </citation>
    <scope>NUCLEOTIDE SEQUENCE [LARGE SCALE GENOMIC DNA]</scope>
    <source>
        <strain evidence="2 3">SRT547</strain>
    </source>
</reference>
<keyword evidence="1" id="KW-1133">Transmembrane helix</keyword>
<dbReference type="KEGG" id="uam:UABAM_05060"/>
<feature type="transmembrane region" description="Helical" evidence="1">
    <location>
        <begin position="292"/>
        <end position="309"/>
    </location>
</feature>